<keyword evidence="2" id="KW-1185">Reference proteome</keyword>
<evidence type="ECO:0000313" key="2">
    <source>
        <dbReference type="Proteomes" id="UP001525890"/>
    </source>
</evidence>
<dbReference type="EMBL" id="JAMXFF010000102">
    <property type="protein sequence ID" value="MCT7970410.1"/>
    <property type="molecule type" value="Genomic_DNA"/>
</dbReference>
<organism evidence="1 2">
    <name type="scientific">Laspinema palackyanum D2a</name>
    <dbReference type="NCBI Taxonomy" id="2953684"/>
    <lineage>
        <taxon>Bacteria</taxon>
        <taxon>Bacillati</taxon>
        <taxon>Cyanobacteriota</taxon>
        <taxon>Cyanophyceae</taxon>
        <taxon>Oscillatoriophycideae</taxon>
        <taxon>Oscillatoriales</taxon>
        <taxon>Laspinemataceae</taxon>
        <taxon>Laspinema</taxon>
        <taxon>Laspinema palackyanum</taxon>
    </lineage>
</organism>
<dbReference type="RefSeq" id="WP_368009824.1">
    <property type="nucleotide sequence ID" value="NZ_JAMXFF010000102.1"/>
</dbReference>
<gene>
    <name evidence="1" type="ORF">NG799_29280</name>
</gene>
<name>A0ABT2N2I4_9CYAN</name>
<feature type="non-terminal residue" evidence="1">
    <location>
        <position position="1"/>
    </location>
</feature>
<comment type="caution">
    <text evidence="1">The sequence shown here is derived from an EMBL/GenBank/DDBJ whole genome shotgun (WGS) entry which is preliminary data.</text>
</comment>
<reference evidence="1 2" key="1">
    <citation type="journal article" date="2022" name="Front. Microbiol.">
        <title>High genomic differentiation and limited gene flow indicate recent cryptic speciation within the genus Laspinema (cyanobacteria).</title>
        <authorList>
            <person name="Stanojkovic A."/>
            <person name="Skoupy S."/>
            <person name="Skaloud P."/>
            <person name="Dvorak P."/>
        </authorList>
    </citation>
    <scope>NUCLEOTIDE SEQUENCE [LARGE SCALE GENOMIC DNA]</scope>
    <source>
        <strain evidence="1 2">D2a</strain>
    </source>
</reference>
<evidence type="ECO:0000313" key="1">
    <source>
        <dbReference type="EMBL" id="MCT7970410.1"/>
    </source>
</evidence>
<sequence length="65" mass="7355">FSSILHQRERLSFSRLPFRMKQPYLAKGRGPDAVGFCSLVFLNADFLRNSVKSLGGNIPQVAQTW</sequence>
<protein>
    <submittedName>
        <fullName evidence="1">Uncharacterized protein</fullName>
    </submittedName>
</protein>
<accession>A0ABT2N2I4</accession>
<dbReference type="Proteomes" id="UP001525890">
    <property type="component" value="Unassembled WGS sequence"/>
</dbReference>
<proteinExistence type="predicted"/>